<evidence type="ECO:0000256" key="7">
    <source>
        <dbReference type="ARBA" id="ARBA00022882"/>
    </source>
</evidence>
<feature type="domain" description="Ion transport" evidence="15">
    <location>
        <begin position="7"/>
        <end position="178"/>
    </location>
</feature>
<evidence type="ECO:0000259" key="15">
    <source>
        <dbReference type="Pfam" id="PF00520"/>
    </source>
</evidence>
<dbReference type="Proteomes" id="UP000822688">
    <property type="component" value="Chromosome 4"/>
</dbReference>
<evidence type="ECO:0000256" key="3">
    <source>
        <dbReference type="ARBA" id="ARBA00022568"/>
    </source>
</evidence>
<keyword evidence="5 14" id="KW-0812">Transmembrane</keyword>
<dbReference type="GO" id="GO:0008331">
    <property type="term" value="F:high voltage-gated calcium channel activity"/>
    <property type="evidence" value="ECO:0007669"/>
    <property type="project" value="TreeGrafter"/>
</dbReference>
<keyword evidence="9" id="KW-0406">Ion transport</keyword>
<keyword evidence="17" id="KW-1185">Reference proteome</keyword>
<evidence type="ECO:0000256" key="9">
    <source>
        <dbReference type="ARBA" id="ARBA00023065"/>
    </source>
</evidence>
<feature type="transmembrane region" description="Helical" evidence="14">
    <location>
        <begin position="346"/>
        <end position="365"/>
    </location>
</feature>
<feature type="compositionally biased region" description="Polar residues" evidence="13">
    <location>
        <begin position="863"/>
        <end position="874"/>
    </location>
</feature>
<keyword evidence="7" id="KW-0851">Voltage-gated channel</keyword>
<evidence type="ECO:0000256" key="8">
    <source>
        <dbReference type="ARBA" id="ARBA00022989"/>
    </source>
</evidence>
<feature type="transmembrane region" description="Helical" evidence="14">
    <location>
        <begin position="404"/>
        <end position="424"/>
    </location>
</feature>
<evidence type="ECO:0000256" key="1">
    <source>
        <dbReference type="ARBA" id="ARBA00004141"/>
    </source>
</evidence>
<feature type="domain" description="Ion transport" evidence="15">
    <location>
        <begin position="1272"/>
        <end position="1388"/>
    </location>
</feature>
<keyword evidence="3" id="KW-0109">Calcium transport</keyword>
<dbReference type="Pfam" id="PF00520">
    <property type="entry name" value="Ion_trans"/>
    <property type="match status" value="4"/>
</dbReference>
<dbReference type="InterPro" id="IPR027359">
    <property type="entry name" value="Volt_channel_dom_sf"/>
</dbReference>
<evidence type="ECO:0000256" key="11">
    <source>
        <dbReference type="ARBA" id="ARBA00023180"/>
    </source>
</evidence>
<reference evidence="16" key="1">
    <citation type="submission" date="2020-06" db="EMBL/GenBank/DDBJ databases">
        <title>WGS assembly of Ceratodon purpureus strain R40.</title>
        <authorList>
            <person name="Carey S.B."/>
            <person name="Jenkins J."/>
            <person name="Shu S."/>
            <person name="Lovell J.T."/>
            <person name="Sreedasyam A."/>
            <person name="Maumus F."/>
            <person name="Tiley G.P."/>
            <person name="Fernandez-Pozo N."/>
            <person name="Barry K."/>
            <person name="Chen C."/>
            <person name="Wang M."/>
            <person name="Lipzen A."/>
            <person name="Daum C."/>
            <person name="Saski C.A."/>
            <person name="Payton A.C."/>
            <person name="Mcbreen J.C."/>
            <person name="Conrad R.E."/>
            <person name="Kollar L.M."/>
            <person name="Olsson S."/>
            <person name="Huttunen S."/>
            <person name="Landis J.B."/>
            <person name="Wickett N.J."/>
            <person name="Johnson M.G."/>
            <person name="Rensing S.A."/>
            <person name="Grimwood J."/>
            <person name="Schmutz J."/>
            <person name="Mcdaniel S.F."/>
        </authorList>
    </citation>
    <scope>NUCLEOTIDE SEQUENCE</scope>
    <source>
        <strain evidence="16">R40</strain>
    </source>
</reference>
<dbReference type="Gene3D" id="1.20.120.350">
    <property type="entry name" value="Voltage-gated potassium channels. Chain C"/>
    <property type="match status" value="3"/>
</dbReference>
<dbReference type="Gene3D" id="1.10.287.70">
    <property type="match status" value="3"/>
</dbReference>
<feature type="transmembrane region" description="Helical" evidence="14">
    <location>
        <begin position="1196"/>
        <end position="1218"/>
    </location>
</feature>
<feature type="transmembrane region" description="Helical" evidence="14">
    <location>
        <begin position="14"/>
        <end position="34"/>
    </location>
</feature>
<feature type="transmembrane region" description="Helical" evidence="14">
    <location>
        <begin position="149"/>
        <end position="177"/>
    </location>
</feature>
<feature type="transmembrane region" description="Helical" evidence="14">
    <location>
        <begin position="540"/>
        <end position="562"/>
    </location>
</feature>
<feature type="transmembrane region" description="Helical" evidence="14">
    <location>
        <begin position="960"/>
        <end position="977"/>
    </location>
</feature>
<proteinExistence type="predicted"/>
<name>A0A8T0IC85_CERPU</name>
<keyword evidence="4" id="KW-0107">Calcium channel</keyword>
<feature type="transmembrane region" description="Helical" evidence="14">
    <location>
        <begin position="462"/>
        <end position="485"/>
    </location>
</feature>
<organism evidence="16 17">
    <name type="scientific">Ceratodon purpureus</name>
    <name type="common">Fire moss</name>
    <name type="synonym">Dicranum purpureum</name>
    <dbReference type="NCBI Taxonomy" id="3225"/>
    <lineage>
        <taxon>Eukaryota</taxon>
        <taxon>Viridiplantae</taxon>
        <taxon>Streptophyta</taxon>
        <taxon>Embryophyta</taxon>
        <taxon>Bryophyta</taxon>
        <taxon>Bryophytina</taxon>
        <taxon>Bryopsida</taxon>
        <taxon>Dicranidae</taxon>
        <taxon>Pseudoditrichales</taxon>
        <taxon>Ditrichaceae</taxon>
        <taxon>Ceratodon</taxon>
    </lineage>
</organism>
<dbReference type="InterPro" id="IPR050599">
    <property type="entry name" value="VDCC_alpha-1_subunit"/>
</dbReference>
<evidence type="ECO:0000313" key="16">
    <source>
        <dbReference type="EMBL" id="KAG0580595.1"/>
    </source>
</evidence>
<evidence type="ECO:0000256" key="13">
    <source>
        <dbReference type="SAM" id="MobiDB-lite"/>
    </source>
</evidence>
<feature type="region of interest" description="Disordered" evidence="13">
    <location>
        <begin position="854"/>
        <end position="880"/>
    </location>
</feature>
<dbReference type="SUPFAM" id="SSF81324">
    <property type="entry name" value="Voltage-gated potassium channels"/>
    <property type="match status" value="3"/>
</dbReference>
<keyword evidence="2" id="KW-0813">Transport</keyword>
<evidence type="ECO:0000256" key="6">
    <source>
        <dbReference type="ARBA" id="ARBA00022837"/>
    </source>
</evidence>
<gene>
    <name evidence="16" type="ORF">KC19_4G185300</name>
</gene>
<dbReference type="PANTHER" id="PTHR45628:SF7">
    <property type="entry name" value="VOLTAGE-DEPENDENT CALCIUM CHANNEL TYPE A SUBUNIT ALPHA-1"/>
    <property type="match status" value="1"/>
</dbReference>
<evidence type="ECO:0000256" key="5">
    <source>
        <dbReference type="ARBA" id="ARBA00022692"/>
    </source>
</evidence>
<comment type="caution">
    <text evidence="16">The sequence shown here is derived from an EMBL/GenBank/DDBJ whole genome shotgun (WGS) entry which is preliminary data.</text>
</comment>
<feature type="transmembrane region" description="Helical" evidence="14">
    <location>
        <begin position="997"/>
        <end position="1016"/>
    </location>
</feature>
<comment type="subcellular location">
    <subcellularLocation>
        <location evidence="1">Membrane</location>
        <topology evidence="1">Multi-pass membrane protein</topology>
    </subcellularLocation>
</comment>
<dbReference type="EMBL" id="CM026424">
    <property type="protein sequence ID" value="KAG0580595.1"/>
    <property type="molecule type" value="Genomic_DNA"/>
</dbReference>
<evidence type="ECO:0000256" key="10">
    <source>
        <dbReference type="ARBA" id="ARBA00023136"/>
    </source>
</evidence>
<dbReference type="InterPro" id="IPR005821">
    <property type="entry name" value="Ion_trans_dom"/>
</dbReference>
<evidence type="ECO:0000256" key="12">
    <source>
        <dbReference type="ARBA" id="ARBA00023303"/>
    </source>
</evidence>
<accession>A0A8T0IC85</accession>
<dbReference type="PANTHER" id="PTHR45628">
    <property type="entry name" value="VOLTAGE-DEPENDENT CALCIUM CHANNEL TYPE A SUBUNIT ALPHA-1"/>
    <property type="match status" value="1"/>
</dbReference>
<feature type="transmembrane region" description="Helical" evidence="14">
    <location>
        <begin position="1084"/>
        <end position="1104"/>
    </location>
</feature>
<sequence length="1483" mass="170126">MDACQGSLVPLGNVLIFIVMIFSFYALVGVHFYGGKLKSRCTRRSDGQLPFIEEFCGQGGAACDDNTTIVSYMSTFCVKGLVCEGNKTITNGSMGAQICNTTYGNPNFGISNYDAFPQAILMLFQIMSFEGWALQMYSTQDSSGLNAEIYYIVMVIIGSYFAVNVCVAAISGVFIRVRHEHQVLLKKHKREQAFTFHNAIKLANVLKDVIKKDDAQLSWFGEMRRKTGLFQRSVSKYIRQGTKKISSMSFRGQSFLKRQFSRGASFGERNSDSELDEDEEDEYGSFKRTKSLKSNKSFSRSLSRSLSTNTRSFKRSMSRNTRRTAHQLNSSLVGLVRSRLFRHIELLLITINFVILCCITANMSQKTENTIRTASTALQIAFIIEMSLRALAHGWKRYFRDVMNILDVIVVVVSFLGISTGDWANISAIRLLRFFHDPRERKFGKSDETPSPLALCLRSFNILGSLGFFFVVVVVVFSIISMELYSGQFASFKNGNPRENHDTFTDAVLTWFTISTGESWINQLWNAMNPSVRYRWVSPYLFIIYFVITTYVLINLIIAVILENTELTDNQKKQIQKREYLKYLRSTHTHAKSLRTGDWLISAVEGTQANVNRIYRNLSVMAPVSKSVKRVNIPLQENDTFPYTDSENISSSPMDALIKSNEHSKEYQTKPIDEDINKKDVPNKIEIDKKTYSTNSLQQGEGQGFRPARLSRPRSSAILHSILEIPEKKKKSSFLQSSATNIKNPLRKERASLDPRLLNRSTTNIATLDATTREAILRRSSYNTLSTPNQSSVTSFINRPRRLSKNATQVFVGAGFANTTTHQDFTEEKTALQSAMLALAHNLSSPIRIQEEEFDSFDRSQESRTSMNNSSRLNTIDEDNAKKVKEENVQTNISSKPKHDLYHSLSIRGSSKRMSFNLEDYEGLNIKYREVPWYFSDKSLFIFRSNGPTRKFLVIFVENIWYKRFIMICAIVAVYIVTQLNPAGFIDSTYVDLMDRFLLFTWTWDVLIKSIAYGVIFTPEAYLGDPFNIIDVVNMFFQWVGFNPPSESYSRIVHIMNTIRGTRFIPRIHGLRILVSTMLHTMPAVASMFGFILVIYFIFATIGVQMFRNRFASCTDLSVKNRAECVGTFVNEVGLRTQRTWMNPPLHFDWFGAGMLSLFVCSTTDAWINYFLHTAEDIPDTLYDNPVTKNKISNSIYFIVFIIISNWLVIRLLIGVFIDQFGIISGSKLLTERQKLWRDMNRIAQSLKPKKLPQIPKNPTRRMCYKLVHDSTTFRYAMVTIILVNYCLIASQRWDGNSTHTLQSVEVGFVVIYWIEAGLKLLGNHFYDWKKDWWNIIEFILVLGSTCCLYPKVDSSADQLGTMFRFIQYEVYNFHVYNKGIPFRNLLETLVLYKIGSQGLILALRIEREKQLRQIFKVGATIVIQSHIRRYLVQKGFIVSHPLEYFDVVEEESNEYDDELEDSGERFKKKIMGRFKIFLITGK</sequence>
<feature type="domain" description="Ion transport" evidence="15">
    <location>
        <begin position="961"/>
        <end position="1222"/>
    </location>
</feature>
<feature type="region of interest" description="Disordered" evidence="13">
    <location>
        <begin position="301"/>
        <end position="322"/>
    </location>
</feature>
<feature type="compositionally biased region" description="Basic residues" evidence="13">
    <location>
        <begin position="312"/>
        <end position="322"/>
    </location>
</feature>
<keyword evidence="8 14" id="KW-1133">Transmembrane helix</keyword>
<protein>
    <recommendedName>
        <fullName evidence="15">Ion transport domain-containing protein</fullName>
    </recommendedName>
</protein>
<keyword evidence="6" id="KW-0106">Calcium</keyword>
<feature type="domain" description="Ion transport" evidence="15">
    <location>
        <begin position="339"/>
        <end position="570"/>
    </location>
</feature>
<keyword evidence="10 14" id="KW-0472">Membrane</keyword>
<keyword evidence="11" id="KW-0325">Glycoprotein</keyword>
<dbReference type="GO" id="GO:0098703">
    <property type="term" value="P:calcium ion import across plasma membrane"/>
    <property type="evidence" value="ECO:0007669"/>
    <property type="project" value="TreeGrafter"/>
</dbReference>
<dbReference type="GO" id="GO:0005891">
    <property type="term" value="C:voltage-gated calcium channel complex"/>
    <property type="evidence" value="ECO:0007669"/>
    <property type="project" value="TreeGrafter"/>
</dbReference>
<feature type="compositionally biased region" description="Low complexity" evidence="13">
    <location>
        <begin position="301"/>
        <end position="311"/>
    </location>
</feature>
<evidence type="ECO:0000256" key="14">
    <source>
        <dbReference type="SAM" id="Phobius"/>
    </source>
</evidence>
<keyword evidence="12" id="KW-0407">Ion channel</keyword>
<evidence type="ECO:0000313" key="17">
    <source>
        <dbReference type="Proteomes" id="UP000822688"/>
    </source>
</evidence>
<evidence type="ECO:0000256" key="2">
    <source>
        <dbReference type="ARBA" id="ARBA00022448"/>
    </source>
</evidence>
<evidence type="ECO:0000256" key="4">
    <source>
        <dbReference type="ARBA" id="ARBA00022673"/>
    </source>
</evidence>
<feature type="transmembrane region" description="Helical" evidence="14">
    <location>
        <begin position="119"/>
        <end position="137"/>
    </location>
</feature>